<proteinExistence type="predicted"/>
<dbReference type="WBParaSite" id="MCU_012443-RA">
    <property type="protein sequence ID" value="MCU_012443-RA"/>
    <property type="gene ID" value="MCU_012443"/>
</dbReference>
<organism evidence="1">
    <name type="scientific">Mesocestoides corti</name>
    <name type="common">Flatworm</name>
    <dbReference type="NCBI Taxonomy" id="53468"/>
    <lineage>
        <taxon>Eukaryota</taxon>
        <taxon>Metazoa</taxon>
        <taxon>Spiralia</taxon>
        <taxon>Lophotrochozoa</taxon>
        <taxon>Platyhelminthes</taxon>
        <taxon>Cestoda</taxon>
        <taxon>Eucestoda</taxon>
        <taxon>Cyclophyllidea</taxon>
        <taxon>Mesocestoididae</taxon>
        <taxon>Mesocestoides</taxon>
    </lineage>
</organism>
<sequence>MIPSYNFNQKLECEHASSLMCQHGISSNRPPIISGSLTSSFFRQSMFGIMLLCDSNIL</sequence>
<dbReference type="AlphaFoldDB" id="A0A5K3FXL2"/>
<reference evidence="1" key="1">
    <citation type="submission" date="2019-11" db="UniProtKB">
        <authorList>
            <consortium name="WormBaseParasite"/>
        </authorList>
    </citation>
    <scope>IDENTIFICATION</scope>
</reference>
<evidence type="ECO:0000313" key="1">
    <source>
        <dbReference type="WBParaSite" id="MCU_012443-RA"/>
    </source>
</evidence>
<protein>
    <submittedName>
        <fullName evidence="1">Ovule protein</fullName>
    </submittedName>
</protein>
<accession>A0A5K3FXL2</accession>
<name>A0A5K3FXL2_MESCO</name>